<dbReference type="Proteomes" id="UP001163823">
    <property type="component" value="Chromosome 8"/>
</dbReference>
<accession>A0AAD7LLH2</accession>
<keyword evidence="11" id="KW-1185">Reference proteome</keyword>
<evidence type="ECO:0000256" key="1">
    <source>
        <dbReference type="ARBA" id="ARBA00004609"/>
    </source>
</evidence>
<gene>
    <name evidence="10" type="ORF">O6P43_020795</name>
</gene>
<dbReference type="GO" id="GO:0009506">
    <property type="term" value="C:plasmodesma"/>
    <property type="evidence" value="ECO:0007669"/>
    <property type="project" value="UniProtKB-ARBA"/>
</dbReference>
<dbReference type="PANTHER" id="PTHR31044:SF52">
    <property type="entry name" value="OS01G0631500 PROTEIN"/>
    <property type="match status" value="1"/>
</dbReference>
<protein>
    <submittedName>
        <fullName evidence="10">Glucan endo-1,3-beta-glucosidase</fullName>
    </submittedName>
</protein>
<evidence type="ECO:0000256" key="8">
    <source>
        <dbReference type="ARBA" id="ARBA00023288"/>
    </source>
</evidence>
<dbReference type="Gene3D" id="1.20.58.1040">
    <property type="match status" value="1"/>
</dbReference>
<keyword evidence="6" id="KW-1015">Disulfide bond</keyword>
<dbReference type="AlphaFoldDB" id="A0AAD7LLH2"/>
<keyword evidence="5" id="KW-0472">Membrane</keyword>
<dbReference type="KEGG" id="qsa:O6P43_020795"/>
<keyword evidence="3" id="KW-0336">GPI-anchor</keyword>
<evidence type="ECO:0000256" key="6">
    <source>
        <dbReference type="ARBA" id="ARBA00023157"/>
    </source>
</evidence>
<comment type="subcellular location">
    <subcellularLocation>
        <location evidence="1">Cell membrane</location>
        <topology evidence="1">Lipid-anchor</topology>
        <topology evidence="1">GPI-anchor</topology>
    </subcellularLocation>
</comment>
<dbReference type="InterPro" id="IPR044788">
    <property type="entry name" value="X8_dom_prot"/>
</dbReference>
<proteinExistence type="predicted"/>
<keyword evidence="4" id="KW-0732">Signal</keyword>
<keyword evidence="7" id="KW-0325">Glycoprotein</keyword>
<dbReference type="GO" id="GO:0098552">
    <property type="term" value="C:side of membrane"/>
    <property type="evidence" value="ECO:0007669"/>
    <property type="project" value="UniProtKB-KW"/>
</dbReference>
<dbReference type="GO" id="GO:0005886">
    <property type="term" value="C:plasma membrane"/>
    <property type="evidence" value="ECO:0007669"/>
    <property type="project" value="UniProtKB-SubCell"/>
</dbReference>
<evidence type="ECO:0000259" key="9">
    <source>
        <dbReference type="SMART" id="SM00768"/>
    </source>
</evidence>
<comment type="caution">
    <text evidence="10">The sequence shown here is derived from an EMBL/GenBank/DDBJ whole genome shotgun (WGS) entry which is preliminary data.</text>
</comment>
<evidence type="ECO:0000256" key="5">
    <source>
        <dbReference type="ARBA" id="ARBA00023136"/>
    </source>
</evidence>
<evidence type="ECO:0000256" key="2">
    <source>
        <dbReference type="ARBA" id="ARBA00022475"/>
    </source>
</evidence>
<sequence>MVRWGEDKLQAALDFACGEGGADCHSIQHGATCYNPNSLVAHASFAFNSYYQKKARAGGSCYFGGAAYVVTQPPRFGSCEFPTGS</sequence>
<keyword evidence="8" id="KW-0449">Lipoprotein</keyword>
<evidence type="ECO:0000256" key="7">
    <source>
        <dbReference type="ARBA" id="ARBA00023180"/>
    </source>
</evidence>
<keyword evidence="2" id="KW-1003">Cell membrane</keyword>
<organism evidence="10 11">
    <name type="scientific">Quillaja saponaria</name>
    <name type="common">Soap bark tree</name>
    <dbReference type="NCBI Taxonomy" id="32244"/>
    <lineage>
        <taxon>Eukaryota</taxon>
        <taxon>Viridiplantae</taxon>
        <taxon>Streptophyta</taxon>
        <taxon>Embryophyta</taxon>
        <taxon>Tracheophyta</taxon>
        <taxon>Spermatophyta</taxon>
        <taxon>Magnoliopsida</taxon>
        <taxon>eudicotyledons</taxon>
        <taxon>Gunneridae</taxon>
        <taxon>Pentapetalae</taxon>
        <taxon>rosids</taxon>
        <taxon>fabids</taxon>
        <taxon>Fabales</taxon>
        <taxon>Quillajaceae</taxon>
        <taxon>Quillaja</taxon>
    </lineage>
</organism>
<dbReference type="SMART" id="SM00768">
    <property type="entry name" value="X8"/>
    <property type="match status" value="1"/>
</dbReference>
<evidence type="ECO:0000313" key="10">
    <source>
        <dbReference type="EMBL" id="KAJ7960335.1"/>
    </source>
</evidence>
<dbReference type="EMBL" id="JARAOO010000008">
    <property type="protein sequence ID" value="KAJ7960335.1"/>
    <property type="molecule type" value="Genomic_DNA"/>
</dbReference>
<dbReference type="Pfam" id="PF07983">
    <property type="entry name" value="X8"/>
    <property type="match status" value="1"/>
</dbReference>
<dbReference type="InterPro" id="IPR012946">
    <property type="entry name" value="X8"/>
</dbReference>
<feature type="domain" description="X8" evidence="9">
    <location>
        <begin position="3"/>
        <end position="81"/>
    </location>
</feature>
<evidence type="ECO:0000256" key="3">
    <source>
        <dbReference type="ARBA" id="ARBA00022622"/>
    </source>
</evidence>
<reference evidence="10" key="1">
    <citation type="journal article" date="2023" name="Science">
        <title>Elucidation of the pathway for biosynthesis of saponin adjuvants from the soapbark tree.</title>
        <authorList>
            <person name="Reed J."/>
            <person name="Orme A."/>
            <person name="El-Demerdash A."/>
            <person name="Owen C."/>
            <person name="Martin L.B.B."/>
            <person name="Misra R.C."/>
            <person name="Kikuchi S."/>
            <person name="Rejzek M."/>
            <person name="Martin A.C."/>
            <person name="Harkess A."/>
            <person name="Leebens-Mack J."/>
            <person name="Louveau T."/>
            <person name="Stephenson M.J."/>
            <person name="Osbourn A."/>
        </authorList>
    </citation>
    <scope>NUCLEOTIDE SEQUENCE</scope>
    <source>
        <strain evidence="10">S10</strain>
    </source>
</reference>
<dbReference type="PANTHER" id="PTHR31044">
    <property type="entry name" value="BETA-1,3 GLUCANASE"/>
    <property type="match status" value="1"/>
</dbReference>
<dbReference type="FunFam" id="1.20.58.1040:FF:000001">
    <property type="entry name" value="Glucan endo-1,3-beta-glucosidase 4"/>
    <property type="match status" value="1"/>
</dbReference>
<evidence type="ECO:0000256" key="4">
    <source>
        <dbReference type="ARBA" id="ARBA00022729"/>
    </source>
</evidence>
<evidence type="ECO:0000313" key="11">
    <source>
        <dbReference type="Proteomes" id="UP001163823"/>
    </source>
</evidence>
<name>A0AAD7LLH2_QUISA</name>